<dbReference type="PANTHER" id="PTHR43630:SF1">
    <property type="entry name" value="POLY-BETA-1,6-N-ACETYL-D-GLUCOSAMINE SYNTHASE"/>
    <property type="match status" value="1"/>
</dbReference>
<evidence type="ECO:0000313" key="4">
    <source>
        <dbReference type="EMBL" id="MCA9385200.1"/>
    </source>
</evidence>
<protein>
    <submittedName>
        <fullName evidence="4">Glycosyltransferase family 2 protein</fullName>
    </submittedName>
</protein>
<evidence type="ECO:0000256" key="3">
    <source>
        <dbReference type="ARBA" id="ARBA00022679"/>
    </source>
</evidence>
<sequence>MNVTVIITAYKEATTIKKALQAIADPSYSKWKQDLEIIQISPDEETLSAGKEYISEIQNPHLTYIQIKDPKKGKPHALNLGFKKAKGQFIVLTDGDVYLQKGALKKILTAIKNTNKAAICGQVRSQNTRKTFMGYISHLMTAAAHHKRMIELSHIHSGYGTKLVQKTNFFPLTGYLFVVDMDKVHQKFPNGITVPEDCLVDDAYISYILYNAGLELGYAPESMVYAKFPTHLNDYLKQKKRSTGGYLQLWKYGVVKTETKSRSFWHELRYAWFPIQYARNLFELLWSVSFYPLRLYLWILIWWEQKIRRKDFASTWVRIESTK</sequence>
<reference evidence="4" key="2">
    <citation type="journal article" date="2021" name="Microbiome">
        <title>Successional dynamics and alternative stable states in a saline activated sludge microbial community over 9 years.</title>
        <authorList>
            <person name="Wang Y."/>
            <person name="Ye J."/>
            <person name="Ju F."/>
            <person name="Liu L."/>
            <person name="Boyd J.A."/>
            <person name="Deng Y."/>
            <person name="Parks D.H."/>
            <person name="Jiang X."/>
            <person name="Yin X."/>
            <person name="Woodcroft B.J."/>
            <person name="Tyson G.W."/>
            <person name="Hugenholtz P."/>
            <person name="Polz M.F."/>
            <person name="Zhang T."/>
        </authorList>
    </citation>
    <scope>NUCLEOTIDE SEQUENCE</scope>
    <source>
        <strain evidence="4">HKST-UBA11</strain>
    </source>
</reference>
<keyword evidence="3" id="KW-0808">Transferase</keyword>
<name>A0A955L7Q3_9BACT</name>
<evidence type="ECO:0000313" key="5">
    <source>
        <dbReference type="Proteomes" id="UP000754563"/>
    </source>
</evidence>
<gene>
    <name evidence="4" type="ORF">KC717_00970</name>
</gene>
<reference evidence="4" key="1">
    <citation type="submission" date="2020-04" db="EMBL/GenBank/DDBJ databases">
        <authorList>
            <person name="Zhang T."/>
        </authorList>
    </citation>
    <scope>NUCLEOTIDE SEQUENCE</scope>
    <source>
        <strain evidence="4">HKST-UBA11</strain>
    </source>
</reference>
<dbReference type="Gene3D" id="3.90.550.10">
    <property type="entry name" value="Spore Coat Polysaccharide Biosynthesis Protein SpsA, Chain A"/>
    <property type="match status" value="1"/>
</dbReference>
<dbReference type="SUPFAM" id="SSF53448">
    <property type="entry name" value="Nucleotide-diphospho-sugar transferases"/>
    <property type="match status" value="1"/>
</dbReference>
<dbReference type="Pfam" id="PF13641">
    <property type="entry name" value="Glyco_tranf_2_3"/>
    <property type="match status" value="1"/>
</dbReference>
<dbReference type="EMBL" id="JAGQLH010000007">
    <property type="protein sequence ID" value="MCA9385200.1"/>
    <property type="molecule type" value="Genomic_DNA"/>
</dbReference>
<organism evidence="4 5">
    <name type="scientific">Candidatus Dojkabacteria bacterium</name>
    <dbReference type="NCBI Taxonomy" id="2099670"/>
    <lineage>
        <taxon>Bacteria</taxon>
        <taxon>Candidatus Dojkabacteria</taxon>
    </lineage>
</organism>
<dbReference type="PANTHER" id="PTHR43630">
    <property type="entry name" value="POLY-BETA-1,6-N-ACETYL-D-GLUCOSAMINE SYNTHASE"/>
    <property type="match status" value="1"/>
</dbReference>
<evidence type="ECO:0000256" key="1">
    <source>
        <dbReference type="ARBA" id="ARBA00006739"/>
    </source>
</evidence>
<comment type="similarity">
    <text evidence="1">Belongs to the glycosyltransferase 2 family.</text>
</comment>
<dbReference type="AlphaFoldDB" id="A0A955L7Q3"/>
<proteinExistence type="inferred from homology"/>
<dbReference type="InterPro" id="IPR029044">
    <property type="entry name" value="Nucleotide-diphossugar_trans"/>
</dbReference>
<comment type="caution">
    <text evidence="4">The sequence shown here is derived from an EMBL/GenBank/DDBJ whole genome shotgun (WGS) entry which is preliminary data.</text>
</comment>
<keyword evidence="2" id="KW-0328">Glycosyltransferase</keyword>
<accession>A0A955L7Q3</accession>
<evidence type="ECO:0000256" key="2">
    <source>
        <dbReference type="ARBA" id="ARBA00022676"/>
    </source>
</evidence>
<dbReference type="Proteomes" id="UP000754563">
    <property type="component" value="Unassembled WGS sequence"/>
</dbReference>
<dbReference type="GO" id="GO:0016757">
    <property type="term" value="F:glycosyltransferase activity"/>
    <property type="evidence" value="ECO:0007669"/>
    <property type="project" value="UniProtKB-KW"/>
</dbReference>